<proteinExistence type="predicted"/>
<keyword evidence="2" id="KW-1185">Reference proteome</keyword>
<evidence type="ECO:0000313" key="1">
    <source>
        <dbReference type="EMBL" id="KAH7918175.1"/>
    </source>
</evidence>
<accession>A0ACB8AXP4</accession>
<dbReference type="Proteomes" id="UP000790709">
    <property type="component" value="Unassembled WGS sequence"/>
</dbReference>
<name>A0ACB8AXP4_9AGAM</name>
<protein>
    <submittedName>
        <fullName evidence="1">Uncharacterized protein</fullName>
    </submittedName>
</protein>
<dbReference type="EMBL" id="MU266837">
    <property type="protein sequence ID" value="KAH7918175.1"/>
    <property type="molecule type" value="Genomic_DNA"/>
</dbReference>
<sequence length="239" mass="26524">MSPHVINTAHVTAFYDFDEVPKSTFLSISTTALLKTPTIAHSRPSTLAHMNCLHKHRIHELEQEHKIKAGGVQRQRWEFYTPSYTTLKLVSRGSTHGIPFAQPPTGQLQFQLLLPTPAYNVSFSATAFGPWAAACVRRRCGGGRDRWGRDGAGRGKREHFGACFVFVACGVWVWSDIAGHEQKQTVLQSAFDYRAYNLGVYGVDLPMIKPVGSGRLAPNMVDECVNVRVTGTSPRKIDQ</sequence>
<organism evidence="1 2">
    <name type="scientific">Leucogyrophana mollusca</name>
    <dbReference type="NCBI Taxonomy" id="85980"/>
    <lineage>
        <taxon>Eukaryota</taxon>
        <taxon>Fungi</taxon>
        <taxon>Dikarya</taxon>
        <taxon>Basidiomycota</taxon>
        <taxon>Agaricomycotina</taxon>
        <taxon>Agaricomycetes</taxon>
        <taxon>Agaricomycetidae</taxon>
        <taxon>Boletales</taxon>
        <taxon>Boletales incertae sedis</taxon>
        <taxon>Leucogyrophana</taxon>
    </lineage>
</organism>
<comment type="caution">
    <text evidence="1">The sequence shown here is derived from an EMBL/GenBank/DDBJ whole genome shotgun (WGS) entry which is preliminary data.</text>
</comment>
<reference evidence="1" key="1">
    <citation type="journal article" date="2021" name="New Phytol.">
        <title>Evolutionary innovations through gain and loss of genes in the ectomycorrhizal Boletales.</title>
        <authorList>
            <person name="Wu G."/>
            <person name="Miyauchi S."/>
            <person name="Morin E."/>
            <person name="Kuo A."/>
            <person name="Drula E."/>
            <person name="Varga T."/>
            <person name="Kohler A."/>
            <person name="Feng B."/>
            <person name="Cao Y."/>
            <person name="Lipzen A."/>
            <person name="Daum C."/>
            <person name="Hundley H."/>
            <person name="Pangilinan J."/>
            <person name="Johnson J."/>
            <person name="Barry K."/>
            <person name="LaButti K."/>
            <person name="Ng V."/>
            <person name="Ahrendt S."/>
            <person name="Min B."/>
            <person name="Choi I.G."/>
            <person name="Park H."/>
            <person name="Plett J.M."/>
            <person name="Magnuson J."/>
            <person name="Spatafora J.W."/>
            <person name="Nagy L.G."/>
            <person name="Henrissat B."/>
            <person name="Grigoriev I.V."/>
            <person name="Yang Z.L."/>
            <person name="Xu J."/>
            <person name="Martin F.M."/>
        </authorList>
    </citation>
    <scope>NUCLEOTIDE SEQUENCE</scope>
    <source>
        <strain evidence="1">KUC20120723A-06</strain>
    </source>
</reference>
<gene>
    <name evidence="1" type="ORF">BV22DRAFT_1134794</name>
</gene>
<evidence type="ECO:0000313" key="2">
    <source>
        <dbReference type="Proteomes" id="UP000790709"/>
    </source>
</evidence>